<keyword evidence="1" id="KW-0805">Transcription regulation</keyword>
<proteinExistence type="predicted"/>
<evidence type="ECO:0000313" key="5">
    <source>
        <dbReference type="EMBL" id="KKL92925.1"/>
    </source>
</evidence>
<evidence type="ECO:0000259" key="4">
    <source>
        <dbReference type="PROSITE" id="PS50987"/>
    </source>
</evidence>
<dbReference type="Gene3D" id="1.10.10.10">
    <property type="entry name" value="Winged helix-like DNA-binding domain superfamily/Winged helix DNA-binding domain"/>
    <property type="match status" value="1"/>
</dbReference>
<feature type="domain" description="HTH arsR-type" evidence="4">
    <location>
        <begin position="43"/>
        <end position="137"/>
    </location>
</feature>
<sequence>MFYGNTCKSLKMACIIWPFVTNYSHSTIRVPSVALAENVDLIEHDSDIERAAFALKAMSHPLRLKILCAIGEQELAVQDIVDYVGTTQSNVSQHLAKLRDKEILASRRDANRIYYRVKDERTLKLIDMMRDVFCSKGQ</sequence>
<dbReference type="InterPro" id="IPR036390">
    <property type="entry name" value="WH_DNA-bd_sf"/>
</dbReference>
<dbReference type="InterPro" id="IPR036388">
    <property type="entry name" value="WH-like_DNA-bd_sf"/>
</dbReference>
<dbReference type="NCBIfam" id="NF033788">
    <property type="entry name" value="HTH_metalloreg"/>
    <property type="match status" value="1"/>
</dbReference>
<dbReference type="CDD" id="cd00090">
    <property type="entry name" value="HTH_ARSR"/>
    <property type="match status" value="1"/>
</dbReference>
<dbReference type="EMBL" id="LAZR01019334">
    <property type="protein sequence ID" value="KKL92925.1"/>
    <property type="molecule type" value="Genomic_DNA"/>
</dbReference>
<evidence type="ECO:0000256" key="2">
    <source>
        <dbReference type="ARBA" id="ARBA00023125"/>
    </source>
</evidence>
<reference evidence="5" key="1">
    <citation type="journal article" date="2015" name="Nature">
        <title>Complex archaea that bridge the gap between prokaryotes and eukaryotes.</title>
        <authorList>
            <person name="Spang A."/>
            <person name="Saw J.H."/>
            <person name="Jorgensen S.L."/>
            <person name="Zaremba-Niedzwiedzka K."/>
            <person name="Martijn J."/>
            <person name="Lind A.E."/>
            <person name="van Eijk R."/>
            <person name="Schleper C."/>
            <person name="Guy L."/>
            <person name="Ettema T.J."/>
        </authorList>
    </citation>
    <scope>NUCLEOTIDE SEQUENCE</scope>
</reference>
<comment type="caution">
    <text evidence="5">The sequence shown here is derived from an EMBL/GenBank/DDBJ whole genome shotgun (WGS) entry which is preliminary data.</text>
</comment>
<dbReference type="Pfam" id="PF01022">
    <property type="entry name" value="HTH_5"/>
    <property type="match status" value="1"/>
</dbReference>
<organism evidence="5">
    <name type="scientific">marine sediment metagenome</name>
    <dbReference type="NCBI Taxonomy" id="412755"/>
    <lineage>
        <taxon>unclassified sequences</taxon>
        <taxon>metagenomes</taxon>
        <taxon>ecological metagenomes</taxon>
    </lineage>
</organism>
<protein>
    <recommendedName>
        <fullName evidence="4">HTH arsR-type domain-containing protein</fullName>
    </recommendedName>
</protein>
<dbReference type="GO" id="GO:0003677">
    <property type="term" value="F:DNA binding"/>
    <property type="evidence" value="ECO:0007669"/>
    <property type="project" value="UniProtKB-KW"/>
</dbReference>
<dbReference type="PRINTS" id="PR00778">
    <property type="entry name" value="HTHARSR"/>
</dbReference>
<dbReference type="PANTHER" id="PTHR43132:SF2">
    <property type="entry name" value="ARSENICAL RESISTANCE OPERON REPRESSOR ARSR-RELATED"/>
    <property type="match status" value="1"/>
</dbReference>
<gene>
    <name evidence="5" type="ORF">LCGC14_1879800</name>
</gene>
<dbReference type="PROSITE" id="PS50987">
    <property type="entry name" value="HTH_ARSR_2"/>
    <property type="match status" value="1"/>
</dbReference>
<evidence type="ECO:0000256" key="1">
    <source>
        <dbReference type="ARBA" id="ARBA00023015"/>
    </source>
</evidence>
<dbReference type="InterPro" id="IPR011991">
    <property type="entry name" value="ArsR-like_HTH"/>
</dbReference>
<evidence type="ECO:0000256" key="3">
    <source>
        <dbReference type="ARBA" id="ARBA00023163"/>
    </source>
</evidence>
<dbReference type="SMART" id="SM00418">
    <property type="entry name" value="HTH_ARSR"/>
    <property type="match status" value="1"/>
</dbReference>
<dbReference type="PANTHER" id="PTHR43132">
    <property type="entry name" value="ARSENICAL RESISTANCE OPERON REPRESSOR ARSR-RELATED"/>
    <property type="match status" value="1"/>
</dbReference>
<dbReference type="AlphaFoldDB" id="A0A0F9IGN0"/>
<name>A0A0F9IGN0_9ZZZZ</name>
<keyword evidence="2" id="KW-0238">DNA-binding</keyword>
<dbReference type="SUPFAM" id="SSF46785">
    <property type="entry name" value="Winged helix' DNA-binding domain"/>
    <property type="match status" value="1"/>
</dbReference>
<dbReference type="InterPro" id="IPR001845">
    <property type="entry name" value="HTH_ArsR_DNA-bd_dom"/>
</dbReference>
<dbReference type="InterPro" id="IPR051011">
    <property type="entry name" value="Metal_resp_trans_reg"/>
</dbReference>
<dbReference type="GO" id="GO:0003700">
    <property type="term" value="F:DNA-binding transcription factor activity"/>
    <property type="evidence" value="ECO:0007669"/>
    <property type="project" value="InterPro"/>
</dbReference>
<accession>A0A0F9IGN0</accession>
<keyword evidence="3" id="KW-0804">Transcription</keyword>